<reference evidence="2 3" key="1">
    <citation type="submission" date="2018-03" db="EMBL/GenBank/DDBJ databases">
        <title>Adhaeribacter sp. HMF7605 Genome sequencing and assembly.</title>
        <authorList>
            <person name="Kang H."/>
            <person name="Kang J."/>
            <person name="Cha I."/>
            <person name="Kim H."/>
            <person name="Joh K."/>
        </authorList>
    </citation>
    <scope>NUCLEOTIDE SEQUENCE [LARGE SCALE GENOMIC DNA]</scope>
    <source>
        <strain evidence="2 3">HMF7605</strain>
    </source>
</reference>
<dbReference type="PROSITE" id="PS51464">
    <property type="entry name" value="SIS"/>
    <property type="match status" value="1"/>
</dbReference>
<keyword evidence="2" id="KW-0413">Isomerase</keyword>
<protein>
    <submittedName>
        <fullName evidence="2">Sugar isomerase</fullName>
    </submittedName>
</protein>
<dbReference type="Proteomes" id="UP000240357">
    <property type="component" value="Unassembled WGS sequence"/>
</dbReference>
<dbReference type="InterPro" id="IPR001347">
    <property type="entry name" value="SIS_dom"/>
</dbReference>
<dbReference type="InterPro" id="IPR046348">
    <property type="entry name" value="SIS_dom_sf"/>
</dbReference>
<feature type="domain" description="SIS" evidence="1">
    <location>
        <begin position="61"/>
        <end position="211"/>
    </location>
</feature>
<evidence type="ECO:0000313" key="2">
    <source>
        <dbReference type="EMBL" id="PSR56246.1"/>
    </source>
</evidence>
<proteinExistence type="predicted"/>
<dbReference type="SUPFAM" id="SSF53697">
    <property type="entry name" value="SIS domain"/>
    <property type="match status" value="1"/>
</dbReference>
<evidence type="ECO:0000313" key="3">
    <source>
        <dbReference type="Proteomes" id="UP000240357"/>
    </source>
</evidence>
<name>A0A2T2YL53_9BACT</name>
<dbReference type="Gene3D" id="3.40.50.10490">
    <property type="entry name" value="Glucose-6-phosphate isomerase like protein, domain 1"/>
    <property type="match status" value="2"/>
</dbReference>
<evidence type="ECO:0000259" key="1">
    <source>
        <dbReference type="PROSITE" id="PS51464"/>
    </source>
</evidence>
<dbReference type="RefSeq" id="WP_106932424.1">
    <property type="nucleotide sequence ID" value="NZ_PYFT01000001.1"/>
</dbReference>
<dbReference type="PANTHER" id="PTHR10937:SF4">
    <property type="entry name" value="GLUCOSAMINE-6-PHOSPHATE DEAMINASE"/>
    <property type="match status" value="1"/>
</dbReference>
<sequence length="420" mass="46419">MIKITGVAEPKETKEYLNYSLAELEDQGAIFTAKEISEQPTLWLDTWNLVAQKRYYLESFLEEAYAHPDLEVILTGAGTSAFIGTVLEGPFQRNSGKRTRAIASTDLVSHPEGYFQQDVPTLLISFARSGNSPESKAVVVLADKICRKIYHLIITCNPSGDLVTNKSQNQTAVFLLPPEANDLSLAMTGSFSSMLLAGLLISRLSFIDDLKYQVQKLAEYGKNILKKYTTKLQEVASLDFTRAIFLGSGPLYGTARESDLKVQELTDGNIICKHDSFLGFRHGPKAVIDTHTLLVYLFSNREYVHQYEVDLINNINDGEKGLYRIGIIESAEKDSNLEVDLLIELSDGADKIEEELLAVCSVMPAQMLGFFKALHLKLKPDSPSVSDTITRVVQGVTIYSFDLPAMANASSNTKAAKIIS</sequence>
<accession>A0A2T2YL53</accession>
<dbReference type="GO" id="GO:0097367">
    <property type="term" value="F:carbohydrate derivative binding"/>
    <property type="evidence" value="ECO:0007669"/>
    <property type="project" value="InterPro"/>
</dbReference>
<organism evidence="2 3">
    <name type="scientific">Adhaeribacter arboris</name>
    <dbReference type="NCBI Taxonomy" id="2072846"/>
    <lineage>
        <taxon>Bacteria</taxon>
        <taxon>Pseudomonadati</taxon>
        <taxon>Bacteroidota</taxon>
        <taxon>Cytophagia</taxon>
        <taxon>Cytophagales</taxon>
        <taxon>Hymenobacteraceae</taxon>
        <taxon>Adhaeribacter</taxon>
    </lineage>
</organism>
<dbReference type="GO" id="GO:0016853">
    <property type="term" value="F:isomerase activity"/>
    <property type="evidence" value="ECO:0007669"/>
    <property type="project" value="UniProtKB-KW"/>
</dbReference>
<keyword evidence="3" id="KW-1185">Reference proteome</keyword>
<dbReference type="OrthoDB" id="9779207at2"/>
<dbReference type="PANTHER" id="PTHR10937">
    <property type="entry name" value="GLUCOSAMINE--FRUCTOSE-6-PHOSPHATE AMINOTRANSFERASE, ISOMERIZING"/>
    <property type="match status" value="1"/>
</dbReference>
<dbReference type="EMBL" id="PYFT01000001">
    <property type="protein sequence ID" value="PSR56246.1"/>
    <property type="molecule type" value="Genomic_DNA"/>
</dbReference>
<gene>
    <name evidence="2" type="ORF">AHMF7605_23450</name>
</gene>
<comment type="caution">
    <text evidence="2">The sequence shown here is derived from an EMBL/GenBank/DDBJ whole genome shotgun (WGS) entry which is preliminary data.</text>
</comment>
<dbReference type="GO" id="GO:1901135">
    <property type="term" value="P:carbohydrate derivative metabolic process"/>
    <property type="evidence" value="ECO:0007669"/>
    <property type="project" value="InterPro"/>
</dbReference>
<dbReference type="AlphaFoldDB" id="A0A2T2YL53"/>